<dbReference type="GO" id="GO:0004856">
    <property type="term" value="F:D-xylulokinase activity"/>
    <property type="evidence" value="ECO:0007669"/>
    <property type="project" value="UniProtKB-EC"/>
</dbReference>
<dbReference type="RefSeq" id="WP_146683068.1">
    <property type="nucleotide sequence ID" value="NZ_CP019646.1"/>
</dbReference>
<keyword evidence="3 6" id="KW-0418">Kinase</keyword>
<gene>
    <name evidence="6" type="primary">xylB</name>
    <name evidence="6" type="ORF">SMSP2_01196</name>
</gene>
<sequence precursor="true">MYILGFDLGTSSVKAVLLHAADGKPAAAATWPTKEMPIKSEKNGWAEQDPLEWWKNVKTVCQKVLYQACVDKKDIKAIGITYQMHGLVCVDKDLNPLRNSIIWCDSRAVQIGNTAFENIGSEKCLKRLLNSPGNFTASKLKWVKDNEPDIYSKIHKVMLPGDFIAAKMTGRPLTTISGLSEGILWDFSQKRPADFVMEHFGFSPEIFCEAVETFSLQGELTSQAAGELELSEGIPVTYRAGDQPNNALSLNVLNPGEIAATAGTSGVVYGVGSEPECDLKSRVNTFAHVNYTKKCPRYGVLLCVSGTGILNSWIRNNLCPGMDYHEMNKAARRIPTGSGGLIALPYGNGAERTLKNVSPGAMFANIDLNRHSLGHILRASQEGIVFAMTYGIKIMQETGLKVNTVRAGYANMFMSDVFTQTFAAVNDSTVELYETDGAQGACRGAGIGAGIYTFETAFTGLAARQTVEPDKKIIAPCRRAYSEWLEILQKIVSERR</sequence>
<feature type="domain" description="Carbohydrate kinase FGGY C-terminal" evidence="5">
    <location>
        <begin position="259"/>
        <end position="444"/>
    </location>
</feature>
<evidence type="ECO:0000313" key="6">
    <source>
        <dbReference type="EMBL" id="AQQ70834.1"/>
    </source>
</evidence>
<feature type="domain" description="Carbohydrate kinase FGGY N-terminal" evidence="4">
    <location>
        <begin position="2"/>
        <end position="245"/>
    </location>
</feature>
<dbReference type="PIRSF" id="PIRSF000538">
    <property type="entry name" value="GlpK"/>
    <property type="match status" value="1"/>
</dbReference>
<evidence type="ECO:0000256" key="3">
    <source>
        <dbReference type="ARBA" id="ARBA00022777"/>
    </source>
</evidence>
<keyword evidence="2 6" id="KW-0808">Transferase</keyword>
<dbReference type="KEGG" id="pbas:SMSP2_01196"/>
<dbReference type="AlphaFoldDB" id="A0A1Q2MDW3"/>
<evidence type="ECO:0000259" key="5">
    <source>
        <dbReference type="Pfam" id="PF02782"/>
    </source>
</evidence>
<dbReference type="EMBL" id="CP019646">
    <property type="protein sequence ID" value="AQQ70834.1"/>
    <property type="molecule type" value="Genomic_DNA"/>
</dbReference>
<dbReference type="PANTHER" id="PTHR43095">
    <property type="entry name" value="SUGAR KINASE"/>
    <property type="match status" value="1"/>
</dbReference>
<proteinExistence type="inferred from homology"/>
<protein>
    <submittedName>
        <fullName evidence="6">Xylulose kinase</fullName>
        <ecNumber evidence="6">2.7.1.17</ecNumber>
    </submittedName>
</protein>
<dbReference type="Gene3D" id="3.30.420.40">
    <property type="match status" value="2"/>
</dbReference>
<name>A0A1Q2MDW3_9BACT</name>
<dbReference type="EC" id="2.7.1.17" evidence="6"/>
<dbReference type="InterPro" id="IPR050406">
    <property type="entry name" value="FGGY_Carb_Kinase"/>
</dbReference>
<dbReference type="PANTHER" id="PTHR43095:SF5">
    <property type="entry name" value="XYLULOSE KINASE"/>
    <property type="match status" value="1"/>
</dbReference>
<accession>A0A1Q2MDW3</accession>
<dbReference type="Proteomes" id="UP000188181">
    <property type="component" value="Chromosome"/>
</dbReference>
<dbReference type="OrthoDB" id="9805576at2"/>
<dbReference type="InterPro" id="IPR043129">
    <property type="entry name" value="ATPase_NBD"/>
</dbReference>
<evidence type="ECO:0000256" key="1">
    <source>
        <dbReference type="ARBA" id="ARBA00009156"/>
    </source>
</evidence>
<dbReference type="InterPro" id="IPR018484">
    <property type="entry name" value="FGGY_N"/>
</dbReference>
<evidence type="ECO:0000313" key="7">
    <source>
        <dbReference type="Proteomes" id="UP000188181"/>
    </source>
</evidence>
<dbReference type="Pfam" id="PF00370">
    <property type="entry name" value="FGGY_N"/>
    <property type="match status" value="1"/>
</dbReference>
<evidence type="ECO:0000256" key="2">
    <source>
        <dbReference type="ARBA" id="ARBA00022679"/>
    </source>
</evidence>
<organism evidence="6 7">
    <name type="scientific">Limihaloglobus sulfuriphilus</name>
    <dbReference type="NCBI Taxonomy" id="1851148"/>
    <lineage>
        <taxon>Bacteria</taxon>
        <taxon>Pseudomonadati</taxon>
        <taxon>Planctomycetota</taxon>
        <taxon>Phycisphaerae</taxon>
        <taxon>Sedimentisphaerales</taxon>
        <taxon>Sedimentisphaeraceae</taxon>
        <taxon>Limihaloglobus</taxon>
    </lineage>
</organism>
<reference evidence="7" key="1">
    <citation type="submission" date="2017-02" db="EMBL/GenBank/DDBJ databases">
        <title>Comparative genomics and description of representatives of a novel lineage of planctomycetes thriving in anoxic sediments.</title>
        <authorList>
            <person name="Spring S."/>
            <person name="Bunk B."/>
            <person name="Sproer C."/>
        </authorList>
    </citation>
    <scope>NUCLEOTIDE SEQUENCE [LARGE SCALE GENOMIC DNA]</scope>
    <source>
        <strain evidence="7">SM-Chi-D1</strain>
    </source>
</reference>
<dbReference type="STRING" id="1851148.SMSP2_01196"/>
<keyword evidence="7" id="KW-1185">Reference proteome</keyword>
<comment type="similarity">
    <text evidence="1">Belongs to the FGGY kinase family.</text>
</comment>
<dbReference type="InterPro" id="IPR000577">
    <property type="entry name" value="Carb_kinase_FGGY"/>
</dbReference>
<dbReference type="Pfam" id="PF02782">
    <property type="entry name" value="FGGY_C"/>
    <property type="match status" value="1"/>
</dbReference>
<dbReference type="CDD" id="cd07809">
    <property type="entry name" value="ASKHA_NBD_FGGY_BaXK-like"/>
    <property type="match status" value="1"/>
</dbReference>
<dbReference type="SUPFAM" id="SSF53067">
    <property type="entry name" value="Actin-like ATPase domain"/>
    <property type="match status" value="2"/>
</dbReference>
<dbReference type="InterPro" id="IPR018485">
    <property type="entry name" value="FGGY_C"/>
</dbReference>
<evidence type="ECO:0000259" key="4">
    <source>
        <dbReference type="Pfam" id="PF00370"/>
    </source>
</evidence>